<protein>
    <submittedName>
        <fullName evidence="2">HEAT repeat domain-containing protein</fullName>
    </submittedName>
</protein>
<dbReference type="OrthoDB" id="619585at2"/>
<dbReference type="Proteomes" id="UP000260644">
    <property type="component" value="Unassembled WGS sequence"/>
</dbReference>
<feature type="signal peptide" evidence="1">
    <location>
        <begin position="1"/>
        <end position="25"/>
    </location>
</feature>
<dbReference type="InterPro" id="IPR004155">
    <property type="entry name" value="PBS_lyase_HEAT"/>
</dbReference>
<dbReference type="AlphaFoldDB" id="A0A3E1YGT3"/>
<reference evidence="2 3" key="1">
    <citation type="submission" date="2018-07" db="EMBL/GenBank/DDBJ databases">
        <title>Chitinophaga K2CV101002-2 sp. nov., isolated from a monsoon evergreen broad-leaved forest soil.</title>
        <authorList>
            <person name="Lv Y."/>
        </authorList>
    </citation>
    <scope>NUCLEOTIDE SEQUENCE [LARGE SCALE GENOMIC DNA]</scope>
    <source>
        <strain evidence="2 3">GDMCC 1.1288</strain>
    </source>
</reference>
<dbReference type="InterPro" id="IPR011989">
    <property type="entry name" value="ARM-like"/>
</dbReference>
<name>A0A3E1YGT3_9BACT</name>
<dbReference type="EMBL" id="QPMM01000001">
    <property type="protein sequence ID" value="RFS26577.1"/>
    <property type="molecule type" value="Genomic_DNA"/>
</dbReference>
<sequence>MTDIYKKLSAGLLILSSFASTSIYAQQIEAPGLKTASTSFAIVVDDVTLQKSGAAIKAYKQALEAQGLATYIVSKKWGQPEEIRAVLQKLYKAPIKLEGAVLVGDIPVPMIRNAQHLTSAFKMDQRHDWKRSSVPSDRFYDDFDLQFEFLKQDSIQKNYYYYNLKATSPQNIQMDIYTGRIKPPVQKGEDIYAKISDYLMKVVAEKKQNNELNDAMVFSGQGYHSESLNAWAGEQLALKEQFPHLFAFGNSIKFMNFRMATYIKFNLLSEIQRPELDMALFHEHGDEETQILSAYPLANNPQPSIDNIKRFLRSKIQSASRKKGADIQKVKQGYVESMGVPMSWMDDALDPAVMLADSISDANKNIVIEDMVKVVPNARFVMLDACINGAFHLDDYLAGHYSFGKGKTIVTMANSVGVIQDQWSDELLGLLQYGVRIGNWLRETAWLETHLIGDPTFAFTNNNKGIPNINNLIVKKTNDPDTWVEMLKRSEPDLQCLAMKHLYNIQHEKISSNLKNIYFSSTSMIVRLEAIKLLHNFNNADYHMVLKAAINDPYELTRRLAATWLGDWGSDEAVPALVNLAIADRHSRRVSSQVRNSFAFMNPKTVIDEVNKQISNDHYFVDSSEFRTKLIEDQLRTEKSLKDNVNVMMDKSQKQKERLFNITTLRAYNYHQAFSSAIQLASDKTEDEKLRVAVIEALSWQEHSYKKADILQMCKKLLADASESAAVKEQVLRTEAILLR</sequence>
<dbReference type="SUPFAM" id="SSF48371">
    <property type="entry name" value="ARM repeat"/>
    <property type="match status" value="1"/>
</dbReference>
<dbReference type="SMART" id="SM00567">
    <property type="entry name" value="EZ_HEAT"/>
    <property type="match status" value="2"/>
</dbReference>
<feature type="chain" id="PRO_5017574282" evidence="1">
    <location>
        <begin position="26"/>
        <end position="740"/>
    </location>
</feature>
<proteinExistence type="predicted"/>
<keyword evidence="1" id="KW-0732">Signal</keyword>
<evidence type="ECO:0000256" key="1">
    <source>
        <dbReference type="SAM" id="SignalP"/>
    </source>
</evidence>
<dbReference type="InterPro" id="IPR016024">
    <property type="entry name" value="ARM-type_fold"/>
</dbReference>
<keyword evidence="3" id="KW-1185">Reference proteome</keyword>
<gene>
    <name evidence="2" type="ORF">DVR12_01970</name>
</gene>
<evidence type="ECO:0000313" key="2">
    <source>
        <dbReference type="EMBL" id="RFS26577.1"/>
    </source>
</evidence>
<dbReference type="RefSeq" id="WP_116973768.1">
    <property type="nucleotide sequence ID" value="NZ_QPMM01000001.1"/>
</dbReference>
<dbReference type="Gene3D" id="1.25.10.10">
    <property type="entry name" value="Leucine-rich Repeat Variant"/>
    <property type="match status" value="1"/>
</dbReference>
<evidence type="ECO:0000313" key="3">
    <source>
        <dbReference type="Proteomes" id="UP000260644"/>
    </source>
</evidence>
<comment type="caution">
    <text evidence="2">The sequence shown here is derived from an EMBL/GenBank/DDBJ whole genome shotgun (WGS) entry which is preliminary data.</text>
</comment>
<accession>A0A3E1YGT3</accession>
<organism evidence="2 3">
    <name type="scientific">Chitinophaga silvatica</name>
    <dbReference type="NCBI Taxonomy" id="2282649"/>
    <lineage>
        <taxon>Bacteria</taxon>
        <taxon>Pseudomonadati</taxon>
        <taxon>Bacteroidota</taxon>
        <taxon>Chitinophagia</taxon>
        <taxon>Chitinophagales</taxon>
        <taxon>Chitinophagaceae</taxon>
        <taxon>Chitinophaga</taxon>
    </lineage>
</organism>